<dbReference type="EMBL" id="CM039439">
    <property type="protein sequence ID" value="KAI4295450.1"/>
    <property type="molecule type" value="Genomic_DNA"/>
</dbReference>
<sequence>MDSGKRQSLKIVQIETSYIEIDAVNFRDVVQSLTGKDPTAGKGNHAAKAETAAKPDQLDSRDNNMSWQNLFPGFPSLDTLL</sequence>
<gene>
    <name evidence="1" type="ORF">L6164_035497</name>
</gene>
<protein>
    <submittedName>
        <fullName evidence="1">Uncharacterized protein</fullName>
    </submittedName>
</protein>
<reference evidence="1 2" key="1">
    <citation type="journal article" date="2022" name="DNA Res.">
        <title>Chromosomal-level genome assembly of the orchid tree Bauhinia variegata (Leguminosae; Cercidoideae) supports the allotetraploid origin hypothesis of Bauhinia.</title>
        <authorList>
            <person name="Zhong Y."/>
            <person name="Chen Y."/>
            <person name="Zheng D."/>
            <person name="Pang J."/>
            <person name="Liu Y."/>
            <person name="Luo S."/>
            <person name="Meng S."/>
            <person name="Qian L."/>
            <person name="Wei D."/>
            <person name="Dai S."/>
            <person name="Zhou R."/>
        </authorList>
    </citation>
    <scope>NUCLEOTIDE SEQUENCE [LARGE SCALE GENOMIC DNA]</scope>
    <source>
        <strain evidence="1">BV-YZ2020</strain>
    </source>
</reference>
<evidence type="ECO:0000313" key="2">
    <source>
        <dbReference type="Proteomes" id="UP000828941"/>
    </source>
</evidence>
<accession>A0ACB9KE47</accession>
<proteinExistence type="predicted"/>
<name>A0ACB9KE47_BAUVA</name>
<evidence type="ECO:0000313" key="1">
    <source>
        <dbReference type="EMBL" id="KAI4295450.1"/>
    </source>
</evidence>
<organism evidence="1 2">
    <name type="scientific">Bauhinia variegata</name>
    <name type="common">Purple orchid tree</name>
    <name type="synonym">Phanera variegata</name>
    <dbReference type="NCBI Taxonomy" id="167791"/>
    <lineage>
        <taxon>Eukaryota</taxon>
        <taxon>Viridiplantae</taxon>
        <taxon>Streptophyta</taxon>
        <taxon>Embryophyta</taxon>
        <taxon>Tracheophyta</taxon>
        <taxon>Spermatophyta</taxon>
        <taxon>Magnoliopsida</taxon>
        <taxon>eudicotyledons</taxon>
        <taxon>Gunneridae</taxon>
        <taxon>Pentapetalae</taxon>
        <taxon>rosids</taxon>
        <taxon>fabids</taxon>
        <taxon>Fabales</taxon>
        <taxon>Fabaceae</taxon>
        <taxon>Cercidoideae</taxon>
        <taxon>Cercideae</taxon>
        <taxon>Bauhiniinae</taxon>
        <taxon>Bauhinia</taxon>
    </lineage>
</organism>
<comment type="caution">
    <text evidence="1">The sequence shown here is derived from an EMBL/GenBank/DDBJ whole genome shotgun (WGS) entry which is preliminary data.</text>
</comment>
<dbReference type="Proteomes" id="UP000828941">
    <property type="component" value="Chromosome 14"/>
</dbReference>
<keyword evidence="2" id="KW-1185">Reference proteome</keyword>